<dbReference type="AlphaFoldDB" id="A0A315ZGY0"/>
<comment type="caution">
    <text evidence="2">The sequence shown here is derived from an EMBL/GenBank/DDBJ whole genome shotgun (WGS) entry which is preliminary data.</text>
</comment>
<feature type="signal peptide" evidence="1">
    <location>
        <begin position="1"/>
        <end position="22"/>
    </location>
</feature>
<dbReference type="EMBL" id="QGDO01000001">
    <property type="protein sequence ID" value="PWJ43984.1"/>
    <property type="molecule type" value="Genomic_DNA"/>
</dbReference>
<organism evidence="2 3">
    <name type="scientific">Sediminitomix flava</name>
    <dbReference type="NCBI Taxonomy" id="379075"/>
    <lineage>
        <taxon>Bacteria</taxon>
        <taxon>Pseudomonadati</taxon>
        <taxon>Bacteroidota</taxon>
        <taxon>Cytophagia</taxon>
        <taxon>Cytophagales</taxon>
        <taxon>Flammeovirgaceae</taxon>
        <taxon>Sediminitomix</taxon>
    </lineage>
</organism>
<sequence>MNKYLQFIGILVFQFMSLASSAQQNQEIKRYNAPDARQAVAADKEHIYVINNHKIVKRLKSDGSIVKIWEDERLHHMNSGIIFEGKLYCAHSNYPNIPMSSSIEIFDTETLEHIGSHSFGIAYGSATWIDQKDGEWYVMFAHYDKDSNRQTNRDVCWTQFVKFDQDWKRKGGWVLPKELSEKTTPYSISGGVFAENGKLITTHHHFKELYILSFPEMSSEMKWEKTIESPIRGQGIAFDTHEKNILWGIDKTSKEVIKTKFIWDENLN</sequence>
<dbReference type="RefSeq" id="WP_109615507.1">
    <property type="nucleotide sequence ID" value="NZ_QGDO01000001.1"/>
</dbReference>
<accession>A0A315ZGY0</accession>
<feature type="chain" id="PRO_5016392245" description="Glycosyl hydrolase family 43" evidence="1">
    <location>
        <begin position="23"/>
        <end position="268"/>
    </location>
</feature>
<evidence type="ECO:0000313" key="3">
    <source>
        <dbReference type="Proteomes" id="UP000245535"/>
    </source>
</evidence>
<proteinExistence type="predicted"/>
<protein>
    <recommendedName>
        <fullName evidence="4">Glycosyl hydrolase family 43</fullName>
    </recommendedName>
</protein>
<name>A0A315ZGY0_SEDFL</name>
<evidence type="ECO:0008006" key="4">
    <source>
        <dbReference type="Google" id="ProtNLM"/>
    </source>
</evidence>
<gene>
    <name evidence="2" type="ORF">BC781_101334</name>
</gene>
<reference evidence="2 3" key="1">
    <citation type="submission" date="2018-03" db="EMBL/GenBank/DDBJ databases">
        <title>Genomic Encyclopedia of Archaeal and Bacterial Type Strains, Phase II (KMG-II): from individual species to whole genera.</title>
        <authorList>
            <person name="Goeker M."/>
        </authorList>
    </citation>
    <scope>NUCLEOTIDE SEQUENCE [LARGE SCALE GENOMIC DNA]</scope>
    <source>
        <strain evidence="2 3">DSM 28229</strain>
    </source>
</reference>
<dbReference type="Proteomes" id="UP000245535">
    <property type="component" value="Unassembled WGS sequence"/>
</dbReference>
<keyword evidence="3" id="KW-1185">Reference proteome</keyword>
<dbReference type="SUPFAM" id="SSF69322">
    <property type="entry name" value="Tricorn protease domain 2"/>
    <property type="match status" value="1"/>
</dbReference>
<dbReference type="OrthoDB" id="839202at2"/>
<evidence type="ECO:0000313" key="2">
    <source>
        <dbReference type="EMBL" id="PWJ43984.1"/>
    </source>
</evidence>
<keyword evidence="1" id="KW-0732">Signal</keyword>
<evidence type="ECO:0000256" key="1">
    <source>
        <dbReference type="SAM" id="SignalP"/>
    </source>
</evidence>